<organism evidence="3 4">
    <name type="scientific">Novacetimonas maltaceti</name>
    <dbReference type="NCBI Taxonomy" id="1203393"/>
    <lineage>
        <taxon>Bacteria</taxon>
        <taxon>Pseudomonadati</taxon>
        <taxon>Pseudomonadota</taxon>
        <taxon>Alphaproteobacteria</taxon>
        <taxon>Acetobacterales</taxon>
        <taxon>Acetobacteraceae</taxon>
        <taxon>Novacetimonas</taxon>
    </lineage>
</organism>
<evidence type="ECO:0000313" key="3">
    <source>
        <dbReference type="EMBL" id="POF63331.1"/>
    </source>
</evidence>
<dbReference type="Pfam" id="PF03886">
    <property type="entry name" value="ABC_trans_aux"/>
    <property type="match status" value="1"/>
</dbReference>
<evidence type="ECO:0000259" key="2">
    <source>
        <dbReference type="Pfam" id="PF03886"/>
    </source>
</evidence>
<feature type="chain" id="PRO_5015430406" description="ABC-type transport auxiliary lipoprotein component domain-containing protein" evidence="1">
    <location>
        <begin position="30"/>
        <end position="211"/>
    </location>
</feature>
<sequence>MTQSLSILTPARVLRRAALALAAATPLLAACGSADPTLYSLAPTQGSPMGQAPAVIEVRTPGVPPALDRDHIVGQQANYSLTTLPGAAWSEPLAQMIGDTLTSDLQQRLPGSSVFAQNNATSMPAKAFVELDVTQFARDGAGQVRLSGTLSVHRAGDPETGTAQAFTLATSSGSGATAMVAGLSQLLGQVADSAAQRLRTLPAEEVPHHAR</sequence>
<keyword evidence="1" id="KW-0732">Signal</keyword>
<evidence type="ECO:0000313" key="4">
    <source>
        <dbReference type="Proteomes" id="UP000237344"/>
    </source>
</evidence>
<comment type="caution">
    <text evidence="3">The sequence shown here is derived from an EMBL/GenBank/DDBJ whole genome shotgun (WGS) entry which is preliminary data.</text>
</comment>
<dbReference type="InterPro" id="IPR005586">
    <property type="entry name" value="ABC_trans_aux"/>
</dbReference>
<gene>
    <name evidence="3" type="ORF">KMAL_10640</name>
</gene>
<dbReference type="Proteomes" id="UP000237344">
    <property type="component" value="Unassembled WGS sequence"/>
</dbReference>
<dbReference type="Gene3D" id="3.40.50.10610">
    <property type="entry name" value="ABC-type transport auxiliary lipoprotein component"/>
    <property type="match status" value="1"/>
</dbReference>
<feature type="signal peptide" evidence="1">
    <location>
        <begin position="1"/>
        <end position="29"/>
    </location>
</feature>
<name>A0A2S3W386_9PROT</name>
<protein>
    <recommendedName>
        <fullName evidence="2">ABC-type transport auxiliary lipoprotein component domain-containing protein</fullName>
    </recommendedName>
</protein>
<dbReference type="RefSeq" id="WP_110094710.1">
    <property type="nucleotide sequence ID" value="NZ_NKUE01000015.1"/>
</dbReference>
<proteinExistence type="predicted"/>
<accession>A0A2S3W386</accession>
<reference evidence="3 4" key="1">
    <citation type="submission" date="2018-01" db="EMBL/GenBank/DDBJ databases">
        <title>Draft Genome Sequence of Komagataeibacter maltaceti LMG 1529, a Vinegar Producing Acetic Acid Bacterium Isolated from Malt Vinegar Brewery Acetifiers.</title>
        <authorList>
            <person name="Zhang Q."/>
            <person name="Hollensteiner J."/>
            <person name="Poehlein A."/>
            <person name="Daniel R."/>
        </authorList>
    </citation>
    <scope>NUCLEOTIDE SEQUENCE [LARGE SCALE GENOMIC DNA]</scope>
    <source>
        <strain evidence="3 4">LMG 1529</strain>
    </source>
</reference>
<dbReference type="OrthoDB" id="7064073at2"/>
<feature type="domain" description="ABC-type transport auxiliary lipoprotein component" evidence="2">
    <location>
        <begin position="39"/>
        <end position="194"/>
    </location>
</feature>
<dbReference type="SUPFAM" id="SSF159594">
    <property type="entry name" value="XCC0632-like"/>
    <property type="match status" value="1"/>
</dbReference>
<evidence type="ECO:0000256" key="1">
    <source>
        <dbReference type="SAM" id="SignalP"/>
    </source>
</evidence>
<dbReference type="EMBL" id="POTC01000009">
    <property type="protein sequence ID" value="POF63331.1"/>
    <property type="molecule type" value="Genomic_DNA"/>
</dbReference>
<dbReference type="AlphaFoldDB" id="A0A2S3W386"/>
<keyword evidence="4" id="KW-1185">Reference proteome</keyword>